<proteinExistence type="predicted"/>
<reference evidence="1" key="1">
    <citation type="submission" date="2015-06" db="UniProtKB">
        <authorList>
            <consortium name="EnsemblPlants"/>
        </authorList>
    </citation>
    <scope>IDENTIFICATION</scope>
</reference>
<organism evidence="1">
    <name type="scientific">Aegilops tauschii</name>
    <name type="common">Tausch's goatgrass</name>
    <name type="synonym">Aegilops squarrosa</name>
    <dbReference type="NCBI Taxonomy" id="37682"/>
    <lineage>
        <taxon>Eukaryota</taxon>
        <taxon>Viridiplantae</taxon>
        <taxon>Streptophyta</taxon>
        <taxon>Embryophyta</taxon>
        <taxon>Tracheophyta</taxon>
        <taxon>Spermatophyta</taxon>
        <taxon>Magnoliopsida</taxon>
        <taxon>Liliopsida</taxon>
        <taxon>Poales</taxon>
        <taxon>Poaceae</taxon>
        <taxon>BOP clade</taxon>
        <taxon>Pooideae</taxon>
        <taxon>Triticodae</taxon>
        <taxon>Triticeae</taxon>
        <taxon>Triticinae</taxon>
        <taxon>Aegilops</taxon>
    </lineage>
</organism>
<dbReference type="EnsemblPlants" id="EMT09669">
    <property type="protein sequence ID" value="EMT09669"/>
    <property type="gene ID" value="F775_24293"/>
</dbReference>
<evidence type="ECO:0000313" key="1">
    <source>
        <dbReference type="EnsemblPlants" id="EMT09669"/>
    </source>
</evidence>
<protein>
    <submittedName>
        <fullName evidence="1">Uncharacterized protein</fullName>
    </submittedName>
</protein>
<name>M8BS79_AEGTA</name>
<accession>M8BS79</accession>
<dbReference type="AlphaFoldDB" id="M8BS79"/>
<sequence>MGEQQQPDGCGFPCCRTWVLENQVALHELNPGALPKGYELMATLLFCPA</sequence>